<evidence type="ECO:0000313" key="3">
    <source>
        <dbReference type="Proteomes" id="UP001168990"/>
    </source>
</evidence>
<dbReference type="Proteomes" id="UP001168990">
    <property type="component" value="Unassembled WGS sequence"/>
</dbReference>
<name>A0AA39C9M8_9HYME</name>
<dbReference type="InterPro" id="IPR012674">
    <property type="entry name" value="Calycin"/>
</dbReference>
<keyword evidence="3" id="KW-1185">Reference proteome</keyword>
<comment type="caution">
    <text evidence="2">The sequence shown here is derived from an EMBL/GenBank/DDBJ whole genome shotgun (WGS) entry which is preliminary data.</text>
</comment>
<organism evidence="2 3">
    <name type="scientific">Microctonus aethiopoides</name>
    <dbReference type="NCBI Taxonomy" id="144406"/>
    <lineage>
        <taxon>Eukaryota</taxon>
        <taxon>Metazoa</taxon>
        <taxon>Ecdysozoa</taxon>
        <taxon>Arthropoda</taxon>
        <taxon>Hexapoda</taxon>
        <taxon>Insecta</taxon>
        <taxon>Pterygota</taxon>
        <taxon>Neoptera</taxon>
        <taxon>Endopterygota</taxon>
        <taxon>Hymenoptera</taxon>
        <taxon>Apocrita</taxon>
        <taxon>Ichneumonoidea</taxon>
        <taxon>Braconidae</taxon>
        <taxon>Euphorinae</taxon>
        <taxon>Microctonus</taxon>
    </lineage>
</organism>
<evidence type="ECO:0000256" key="1">
    <source>
        <dbReference type="SAM" id="SignalP"/>
    </source>
</evidence>
<feature type="signal peptide" evidence="1">
    <location>
        <begin position="1"/>
        <end position="23"/>
    </location>
</feature>
<feature type="chain" id="PRO_5041426128" description="Lipocalin/cytosolic fatty-acid binding domain-containing protein" evidence="1">
    <location>
        <begin position="24"/>
        <end position="193"/>
    </location>
</feature>
<dbReference type="AlphaFoldDB" id="A0AA39C9M8"/>
<dbReference type="Gene3D" id="2.40.128.20">
    <property type="match status" value="1"/>
</dbReference>
<proteinExistence type="predicted"/>
<reference evidence="2" key="2">
    <citation type="submission" date="2023-03" db="EMBL/GenBank/DDBJ databases">
        <authorList>
            <person name="Inwood S.N."/>
            <person name="Skelly J.G."/>
            <person name="Guhlin J."/>
            <person name="Harrop T.W.R."/>
            <person name="Goldson S.G."/>
            <person name="Dearden P.K."/>
        </authorList>
    </citation>
    <scope>NUCLEOTIDE SEQUENCE</scope>
    <source>
        <strain evidence="2">Irish</strain>
        <tissue evidence="2">Whole body</tissue>
    </source>
</reference>
<sequence>MALKNILALSVLLCFSTYYIVEGEVIHGVEIPKLNITGILGKWYLVGSTKPDDEFICTTTIIEQQSENNFTIEAKISPMPFLRPKYPSTFSKSGLHFKVNATKRNDSSIINLKEHPHDKSALVIFDVNYDSYMVFYTSETTTRLMNGNYGLIFIFSREKALSEDIFNKVESSNFYTQGVNSKEKLLRVDASVC</sequence>
<gene>
    <name evidence="2" type="ORF">PV328_007889</name>
</gene>
<evidence type="ECO:0000313" key="2">
    <source>
        <dbReference type="EMBL" id="KAK0160481.1"/>
    </source>
</evidence>
<dbReference type="EMBL" id="JAQQBS010001423">
    <property type="protein sequence ID" value="KAK0160481.1"/>
    <property type="molecule type" value="Genomic_DNA"/>
</dbReference>
<keyword evidence="1" id="KW-0732">Signal</keyword>
<evidence type="ECO:0008006" key="4">
    <source>
        <dbReference type="Google" id="ProtNLM"/>
    </source>
</evidence>
<dbReference type="SUPFAM" id="SSF50814">
    <property type="entry name" value="Lipocalins"/>
    <property type="match status" value="1"/>
</dbReference>
<accession>A0AA39C9M8</accession>
<reference evidence="2" key="1">
    <citation type="journal article" date="2023" name="bioRxiv">
        <title>Scaffold-level genome assemblies of two parasitoid biocontrol wasps reveal the parthenogenesis mechanism and an associated novel virus.</title>
        <authorList>
            <person name="Inwood S."/>
            <person name="Skelly J."/>
            <person name="Guhlin J."/>
            <person name="Harrop T."/>
            <person name="Goldson S."/>
            <person name="Dearden P."/>
        </authorList>
    </citation>
    <scope>NUCLEOTIDE SEQUENCE</scope>
    <source>
        <strain evidence="2">Irish</strain>
        <tissue evidence="2">Whole body</tissue>
    </source>
</reference>
<protein>
    <recommendedName>
        <fullName evidence="4">Lipocalin/cytosolic fatty-acid binding domain-containing protein</fullName>
    </recommendedName>
</protein>